<dbReference type="EMBL" id="JABSTV010001246">
    <property type="protein sequence ID" value="KAH7976171.1"/>
    <property type="molecule type" value="Genomic_DNA"/>
</dbReference>
<gene>
    <name evidence="2" type="ORF">HPB52_009481</name>
</gene>
<dbReference type="PANTHER" id="PTHR24111:SF0">
    <property type="entry name" value="LEUCINE-RICH REPEAT-CONTAINING PROTEIN"/>
    <property type="match status" value="1"/>
</dbReference>
<dbReference type="PANTHER" id="PTHR24111">
    <property type="entry name" value="LEUCINE-RICH REPEAT-CONTAINING PROTEIN 34"/>
    <property type="match status" value="1"/>
</dbReference>
<evidence type="ECO:0000313" key="2">
    <source>
        <dbReference type="EMBL" id="KAH7976171.1"/>
    </source>
</evidence>
<dbReference type="AlphaFoldDB" id="A0A9D4QDA5"/>
<accession>A0A9D4QDA5</accession>
<protein>
    <recommendedName>
        <fullName evidence="4">Ran gtpase-activating protein</fullName>
    </recommendedName>
</protein>
<comment type="caution">
    <text evidence="2">The sequence shown here is derived from an EMBL/GenBank/DDBJ whole genome shotgun (WGS) entry which is preliminary data.</text>
</comment>
<evidence type="ECO:0000256" key="1">
    <source>
        <dbReference type="ARBA" id="ARBA00022737"/>
    </source>
</evidence>
<dbReference type="OrthoDB" id="6429169at2759"/>
<reference evidence="2" key="2">
    <citation type="submission" date="2021-09" db="EMBL/GenBank/DDBJ databases">
        <authorList>
            <person name="Jia N."/>
            <person name="Wang J."/>
            <person name="Shi W."/>
            <person name="Du L."/>
            <person name="Sun Y."/>
            <person name="Zhan W."/>
            <person name="Jiang J."/>
            <person name="Wang Q."/>
            <person name="Zhang B."/>
            <person name="Ji P."/>
            <person name="Sakyi L.B."/>
            <person name="Cui X."/>
            <person name="Yuan T."/>
            <person name="Jiang B."/>
            <person name="Yang W."/>
            <person name="Lam T.T.-Y."/>
            <person name="Chang Q."/>
            <person name="Ding S."/>
            <person name="Wang X."/>
            <person name="Zhu J."/>
            <person name="Ruan X."/>
            <person name="Zhao L."/>
            <person name="Wei J."/>
            <person name="Que T."/>
            <person name="Du C."/>
            <person name="Cheng J."/>
            <person name="Dai P."/>
            <person name="Han X."/>
            <person name="Huang E."/>
            <person name="Gao Y."/>
            <person name="Liu J."/>
            <person name="Shao H."/>
            <person name="Ye R."/>
            <person name="Li L."/>
            <person name="Wei W."/>
            <person name="Wang X."/>
            <person name="Wang C."/>
            <person name="Huo Q."/>
            <person name="Li W."/>
            <person name="Guo W."/>
            <person name="Chen H."/>
            <person name="Chen S."/>
            <person name="Zhou L."/>
            <person name="Zhou L."/>
            <person name="Ni X."/>
            <person name="Tian J."/>
            <person name="Zhou Y."/>
            <person name="Sheng Y."/>
            <person name="Liu T."/>
            <person name="Pan Y."/>
            <person name="Xia L."/>
            <person name="Li J."/>
            <person name="Zhao F."/>
            <person name="Cao W."/>
        </authorList>
    </citation>
    <scope>NUCLEOTIDE SEQUENCE</scope>
    <source>
        <strain evidence="2">Rsan-2018</strain>
        <tissue evidence="2">Larvae</tissue>
    </source>
</reference>
<sequence>MASGPFGDIQLDMPCVDVGRLASKIESVSLKFKVRGADLDSPCCKSVDSASRCWLTWHLPAVNEVMRVASMHVFEHAPGKLALSSAPDVDLNHRNIECKLLESATLVCALLKEHRCLTRLDVGDTSVLFLHFPAMLCKALQQNKGLKEVRVHVDDDMGVWRRTQSLAILCSTVAKLSPRLDVLDINELLPTVESAGRVAEALRRGRLQRLVISNGVSSKIAGTLFRAVASSSLRVLEIGGDMKLPPSSVAILSQALKRNETLRKLSIEWANNATGTLLKSLKDNASLEELTLMYSCDEPNDNLRKGLKELRSNRSLKCLKLLQVSLFDDSAIIIAGILRDNDELREVCLPENGISDNGARELAKALQYNSTLKRLDISKCSLSHEALSSFVESLSLNTTVECVRLGDIHIPETWTPSTPLTANVCARLDVAWNSRGLEDWASSLRQGVGRRFPRVCVGWTKLAKSSAAVHWFDAARTTDVSFTELVINCPGRIARECGDAAVSFLEATSSLKKLTVDIADRSYSYVTAIIRGLARNTSVSEARFCQGLHISQDVKALRELMRTNRTLYRLAFSAHFLQERDIRTLGRALEDNFVLLSFDFKYPPDVGMYPILSILDRNRYILNRAVECVLNSSVEEESIKALRMLSNADSLLDAVADVSGKGREECRILVQGSVRRL</sequence>
<reference evidence="2" key="1">
    <citation type="journal article" date="2020" name="Cell">
        <title>Large-Scale Comparative Analyses of Tick Genomes Elucidate Their Genetic Diversity and Vector Capacities.</title>
        <authorList>
            <consortium name="Tick Genome and Microbiome Consortium (TIGMIC)"/>
            <person name="Jia N."/>
            <person name="Wang J."/>
            <person name="Shi W."/>
            <person name="Du L."/>
            <person name="Sun Y."/>
            <person name="Zhan W."/>
            <person name="Jiang J.F."/>
            <person name="Wang Q."/>
            <person name="Zhang B."/>
            <person name="Ji P."/>
            <person name="Bell-Sakyi L."/>
            <person name="Cui X.M."/>
            <person name="Yuan T.T."/>
            <person name="Jiang B.G."/>
            <person name="Yang W.F."/>
            <person name="Lam T.T."/>
            <person name="Chang Q.C."/>
            <person name="Ding S.J."/>
            <person name="Wang X.J."/>
            <person name="Zhu J.G."/>
            <person name="Ruan X.D."/>
            <person name="Zhao L."/>
            <person name="Wei J.T."/>
            <person name="Ye R.Z."/>
            <person name="Que T.C."/>
            <person name="Du C.H."/>
            <person name="Zhou Y.H."/>
            <person name="Cheng J.X."/>
            <person name="Dai P.F."/>
            <person name="Guo W.B."/>
            <person name="Han X.H."/>
            <person name="Huang E.J."/>
            <person name="Li L.F."/>
            <person name="Wei W."/>
            <person name="Gao Y.C."/>
            <person name="Liu J.Z."/>
            <person name="Shao H.Z."/>
            <person name="Wang X."/>
            <person name="Wang C.C."/>
            <person name="Yang T.C."/>
            <person name="Huo Q.B."/>
            <person name="Li W."/>
            <person name="Chen H.Y."/>
            <person name="Chen S.E."/>
            <person name="Zhou L.G."/>
            <person name="Ni X.B."/>
            <person name="Tian J.H."/>
            <person name="Sheng Y."/>
            <person name="Liu T."/>
            <person name="Pan Y.S."/>
            <person name="Xia L.Y."/>
            <person name="Li J."/>
            <person name="Zhao F."/>
            <person name="Cao W.C."/>
        </authorList>
    </citation>
    <scope>NUCLEOTIDE SEQUENCE</scope>
    <source>
        <strain evidence="2">Rsan-2018</strain>
    </source>
</reference>
<keyword evidence="1" id="KW-0677">Repeat</keyword>
<dbReference type="InterPro" id="IPR052201">
    <property type="entry name" value="LRR-containing_regulator"/>
</dbReference>
<evidence type="ECO:0008006" key="4">
    <source>
        <dbReference type="Google" id="ProtNLM"/>
    </source>
</evidence>
<proteinExistence type="predicted"/>
<dbReference type="Gene3D" id="3.80.10.10">
    <property type="entry name" value="Ribonuclease Inhibitor"/>
    <property type="match status" value="2"/>
</dbReference>
<evidence type="ECO:0000313" key="3">
    <source>
        <dbReference type="Proteomes" id="UP000821837"/>
    </source>
</evidence>
<organism evidence="2 3">
    <name type="scientific">Rhipicephalus sanguineus</name>
    <name type="common">Brown dog tick</name>
    <name type="synonym">Ixodes sanguineus</name>
    <dbReference type="NCBI Taxonomy" id="34632"/>
    <lineage>
        <taxon>Eukaryota</taxon>
        <taxon>Metazoa</taxon>
        <taxon>Ecdysozoa</taxon>
        <taxon>Arthropoda</taxon>
        <taxon>Chelicerata</taxon>
        <taxon>Arachnida</taxon>
        <taxon>Acari</taxon>
        <taxon>Parasitiformes</taxon>
        <taxon>Ixodida</taxon>
        <taxon>Ixodoidea</taxon>
        <taxon>Ixodidae</taxon>
        <taxon>Rhipicephalinae</taxon>
        <taxon>Rhipicephalus</taxon>
        <taxon>Rhipicephalus</taxon>
    </lineage>
</organism>
<keyword evidence="3" id="KW-1185">Reference proteome</keyword>
<dbReference type="SMART" id="SM00368">
    <property type="entry name" value="LRR_RI"/>
    <property type="match status" value="2"/>
</dbReference>
<name>A0A9D4QDA5_RHISA</name>
<dbReference type="InterPro" id="IPR032675">
    <property type="entry name" value="LRR_dom_sf"/>
</dbReference>
<dbReference type="Proteomes" id="UP000821837">
    <property type="component" value="Chromosome 10"/>
</dbReference>
<dbReference type="SUPFAM" id="SSF52047">
    <property type="entry name" value="RNI-like"/>
    <property type="match status" value="2"/>
</dbReference>
<dbReference type="VEuPathDB" id="VectorBase:RSAN_039259"/>